<evidence type="ECO:0000313" key="1">
    <source>
        <dbReference type="EMBL" id="EFL52382.1"/>
    </source>
</evidence>
<comment type="caution">
    <text evidence="1">The sequence shown here is derived from an EMBL/GenBank/DDBJ whole genome shotgun (WGS) entry which is preliminary data.</text>
</comment>
<organism evidence="1 2">
    <name type="scientific">Solidesulfovibrio fructosivorans JJ]</name>
    <dbReference type="NCBI Taxonomy" id="596151"/>
    <lineage>
        <taxon>Bacteria</taxon>
        <taxon>Pseudomonadati</taxon>
        <taxon>Thermodesulfobacteriota</taxon>
        <taxon>Desulfovibrionia</taxon>
        <taxon>Desulfovibrionales</taxon>
        <taxon>Desulfovibrionaceae</taxon>
        <taxon>Solidesulfovibrio</taxon>
    </lineage>
</organism>
<protein>
    <submittedName>
        <fullName evidence="1">Uncharacterized protein</fullName>
    </submittedName>
</protein>
<accession>E1JTC2</accession>
<sequence precursor="true">MSIVLCLFVVGVFAFLAYTFRVDGRSTHRYLPRDFDFDLYKTREFNVRGLFDTTKWK</sequence>
<keyword evidence="2" id="KW-1185">Reference proteome</keyword>
<reference evidence="1 2" key="1">
    <citation type="submission" date="2010-08" db="EMBL/GenBank/DDBJ databases">
        <title>The draft genome of Desulfovibrio fructosovorans JJ.</title>
        <authorList>
            <consortium name="US DOE Joint Genome Institute (JGI-PGF)"/>
            <person name="Lucas S."/>
            <person name="Copeland A."/>
            <person name="Lapidus A."/>
            <person name="Cheng J.-F."/>
            <person name="Bruce D."/>
            <person name="Goodwin L."/>
            <person name="Pitluck S."/>
            <person name="Land M.L."/>
            <person name="Hauser L."/>
            <person name="Chang Y.-J."/>
            <person name="Jeffries C."/>
            <person name="Wall J.D."/>
            <person name="Stahl D.A."/>
            <person name="Arkin A.P."/>
            <person name="Dehal P."/>
            <person name="Stolyar S.M."/>
            <person name="Hazen T.C."/>
            <person name="Woyke T.J."/>
        </authorList>
    </citation>
    <scope>NUCLEOTIDE SEQUENCE [LARGE SCALE GENOMIC DNA]</scope>
    <source>
        <strain evidence="1 2">JJ</strain>
    </source>
</reference>
<evidence type="ECO:0000313" key="2">
    <source>
        <dbReference type="Proteomes" id="UP000006250"/>
    </source>
</evidence>
<dbReference type="AlphaFoldDB" id="E1JTC2"/>
<dbReference type="Proteomes" id="UP000006250">
    <property type="component" value="Unassembled WGS sequence"/>
</dbReference>
<name>E1JTC2_SOLFR</name>
<proteinExistence type="predicted"/>
<dbReference type="EMBL" id="AECZ01000004">
    <property type="protein sequence ID" value="EFL52382.1"/>
    <property type="molecule type" value="Genomic_DNA"/>
</dbReference>
<gene>
    <name evidence="1" type="ORF">DesfrDRAFT_0871</name>
</gene>